<organism evidence="2">
    <name type="scientific">Candidatus Kentrum sp. LPFa</name>
    <dbReference type="NCBI Taxonomy" id="2126335"/>
    <lineage>
        <taxon>Bacteria</taxon>
        <taxon>Pseudomonadati</taxon>
        <taxon>Pseudomonadota</taxon>
        <taxon>Gammaproteobacteria</taxon>
        <taxon>Candidatus Kentrum</taxon>
    </lineage>
</organism>
<name>A0A450Y3L9_9GAMM</name>
<accession>A0A450Y3L9</accession>
<evidence type="ECO:0000313" key="1">
    <source>
        <dbReference type="EMBL" id="VFK25709.1"/>
    </source>
</evidence>
<evidence type="ECO:0000313" key="2">
    <source>
        <dbReference type="EMBL" id="VFK36119.1"/>
    </source>
</evidence>
<gene>
    <name evidence="1" type="ORF">BECKLPF1236A_GA0070988_104862</name>
    <name evidence="2" type="ORF">BECKLPF1236C_GA0070990_104912</name>
</gene>
<reference evidence="2" key="1">
    <citation type="submission" date="2019-02" db="EMBL/GenBank/DDBJ databases">
        <authorList>
            <person name="Gruber-Vodicka R. H."/>
            <person name="Seah K. B. B."/>
        </authorList>
    </citation>
    <scope>NUCLEOTIDE SEQUENCE</scope>
    <source>
        <strain evidence="1">BECK_S312</strain>
        <strain evidence="2">BECK_S426</strain>
    </source>
</reference>
<dbReference type="AlphaFoldDB" id="A0A450Y3L9"/>
<dbReference type="EMBL" id="CAADFM010000486">
    <property type="protein sequence ID" value="VFK25709.1"/>
    <property type="molecule type" value="Genomic_DNA"/>
</dbReference>
<proteinExistence type="predicted"/>
<dbReference type="EMBL" id="CAADFP010000491">
    <property type="protein sequence ID" value="VFK36119.1"/>
    <property type="molecule type" value="Genomic_DNA"/>
</dbReference>
<sequence>MNRSKIPITDSISELAAFCDTHDLTDFEEELEEVTEQVFTRETITEPEPS</sequence>
<protein>
    <submittedName>
        <fullName evidence="2">Uncharacterized protein</fullName>
    </submittedName>
</protein>